<dbReference type="EMBL" id="JAIBOA010000037">
    <property type="protein sequence ID" value="MBW8487598.1"/>
    <property type="molecule type" value="Genomic_DNA"/>
</dbReference>
<dbReference type="Pfam" id="PF04463">
    <property type="entry name" value="2-thiour_desulf"/>
    <property type="match status" value="1"/>
</dbReference>
<dbReference type="InterPro" id="IPR007553">
    <property type="entry name" value="2-thiour_desulf"/>
</dbReference>
<dbReference type="PANTHER" id="PTHR30087:SF1">
    <property type="entry name" value="HYPOTHETICAL CYTOSOLIC PROTEIN"/>
    <property type="match status" value="1"/>
</dbReference>
<dbReference type="RefSeq" id="WP_220170833.1">
    <property type="nucleotide sequence ID" value="NZ_JAIBOA010000037.1"/>
</dbReference>
<evidence type="ECO:0000313" key="1">
    <source>
        <dbReference type="EMBL" id="MBW8487598.1"/>
    </source>
</evidence>
<organism evidence="1 2">
    <name type="scientific">Actinomadura parmotrematis</name>
    <dbReference type="NCBI Taxonomy" id="2864039"/>
    <lineage>
        <taxon>Bacteria</taxon>
        <taxon>Bacillati</taxon>
        <taxon>Actinomycetota</taxon>
        <taxon>Actinomycetes</taxon>
        <taxon>Streptosporangiales</taxon>
        <taxon>Thermomonosporaceae</taxon>
        <taxon>Actinomadura</taxon>
    </lineage>
</organism>
<dbReference type="Proteomes" id="UP000774570">
    <property type="component" value="Unassembled WGS sequence"/>
</dbReference>
<keyword evidence="2" id="KW-1185">Reference proteome</keyword>
<comment type="caution">
    <text evidence="1">The sequence shown here is derived from an EMBL/GenBank/DDBJ whole genome shotgun (WGS) entry which is preliminary data.</text>
</comment>
<accession>A0ABS7G7J1</accession>
<sequence>MEPILVSSCLLGRPVRYDGTGRPVADAVVEAWRAAGRLVPVCPEVAGGLAVPRPPAEIVGGTGADVLDGAARVVAVTGEDVTEAFLRGARHALDAARRTGARVAVLKQGSPSCGTLRVHDGTFSGRKVPGEGVTAALLERAGVRVFGEDDLAAAAAYADSL</sequence>
<proteinExistence type="predicted"/>
<reference evidence="1 2" key="1">
    <citation type="submission" date="2021-07" db="EMBL/GenBank/DDBJ databases">
        <title>Actinomadura sp. PM05-2 isolated from lichen.</title>
        <authorList>
            <person name="Somphong A."/>
            <person name="Phongsopitanun W."/>
            <person name="Tanasupawat S."/>
            <person name="Peongsungnone V."/>
        </authorList>
    </citation>
    <scope>NUCLEOTIDE SEQUENCE [LARGE SCALE GENOMIC DNA]</scope>
    <source>
        <strain evidence="1 2">PM05-2</strain>
    </source>
</reference>
<name>A0ABS7G7J1_9ACTN</name>
<protein>
    <submittedName>
        <fullName evidence="1">DUF523 domain-containing protein</fullName>
    </submittedName>
</protein>
<gene>
    <name evidence="1" type="ORF">K1Y72_34960</name>
</gene>
<dbReference type="PANTHER" id="PTHR30087">
    <property type="entry name" value="INNER MEMBRANE PROTEIN"/>
    <property type="match status" value="1"/>
</dbReference>
<evidence type="ECO:0000313" key="2">
    <source>
        <dbReference type="Proteomes" id="UP000774570"/>
    </source>
</evidence>